<gene>
    <name evidence="2" type="ORF">GORBP_068_01330</name>
</gene>
<evidence type="ECO:0000313" key="2">
    <source>
        <dbReference type="EMBL" id="GAB86068.1"/>
    </source>
</evidence>
<keyword evidence="3" id="KW-1185">Reference proteome</keyword>
<organism evidence="2 3">
    <name type="scientific">Gordonia rubripertincta NBRC 101908</name>
    <dbReference type="NCBI Taxonomy" id="1077975"/>
    <lineage>
        <taxon>Bacteria</taxon>
        <taxon>Bacillati</taxon>
        <taxon>Actinomycetota</taxon>
        <taxon>Actinomycetes</taxon>
        <taxon>Mycobacteriales</taxon>
        <taxon>Gordoniaceae</taxon>
        <taxon>Gordonia</taxon>
    </lineage>
</organism>
<protein>
    <submittedName>
        <fullName evidence="2">Uncharacterized protein</fullName>
    </submittedName>
</protein>
<reference evidence="2 3" key="1">
    <citation type="submission" date="2012-08" db="EMBL/GenBank/DDBJ databases">
        <title>Whole genome shotgun sequence of Gordonia rubripertincta NBRC 101908.</title>
        <authorList>
            <person name="Takarada H."/>
            <person name="Hosoyama A."/>
            <person name="Tsuchikane K."/>
            <person name="Katsumata H."/>
            <person name="Baba S."/>
            <person name="Ohji S."/>
            <person name="Yamazaki S."/>
            <person name="Fujita N."/>
        </authorList>
    </citation>
    <scope>NUCLEOTIDE SEQUENCE [LARGE SCALE GENOMIC DNA]</scope>
    <source>
        <strain evidence="2 3">NBRC 101908</strain>
    </source>
</reference>
<accession>A0ABQ0HUX8</accession>
<dbReference type="EMBL" id="BAHB01000068">
    <property type="protein sequence ID" value="GAB86068.1"/>
    <property type="molecule type" value="Genomic_DNA"/>
</dbReference>
<proteinExistence type="predicted"/>
<sequence>MAQAVGERTGSRPAFFHRDSQSQRHPNVRTYVQFLFSRTPASIDRPRTSARLGHMAGTALLGAAAFALGAPAVASAEPAPEQTPPALEAFSVPEAGAPVPVSQGEFSYIATHDITTRAAGMKAPEAIATMPVPAQYRPANLALAQQFDLALAGALASPGGCLQIVVDPQARSGSLFNYGFFPVAGEYCS</sequence>
<evidence type="ECO:0000256" key="1">
    <source>
        <dbReference type="SAM" id="MobiDB-lite"/>
    </source>
</evidence>
<evidence type="ECO:0000313" key="3">
    <source>
        <dbReference type="Proteomes" id="UP000010744"/>
    </source>
</evidence>
<comment type="caution">
    <text evidence="2">The sequence shown here is derived from an EMBL/GenBank/DDBJ whole genome shotgun (WGS) entry which is preliminary data.</text>
</comment>
<feature type="region of interest" description="Disordered" evidence="1">
    <location>
        <begin position="1"/>
        <end position="24"/>
    </location>
</feature>
<dbReference type="Proteomes" id="UP000010744">
    <property type="component" value="Unassembled WGS sequence"/>
</dbReference>
<name>A0ABQ0HUX8_GORRU</name>